<dbReference type="STRING" id="1072256.CUTER_08460"/>
<dbReference type="PATRIC" id="fig|1072256.5.peg.1669"/>
<organism evidence="1 2">
    <name type="scientific">Corynebacterium uterequi</name>
    <dbReference type="NCBI Taxonomy" id="1072256"/>
    <lineage>
        <taxon>Bacteria</taxon>
        <taxon>Bacillati</taxon>
        <taxon>Actinomycetota</taxon>
        <taxon>Actinomycetes</taxon>
        <taxon>Mycobacteriales</taxon>
        <taxon>Corynebacteriaceae</taxon>
        <taxon>Corynebacterium</taxon>
    </lineage>
</organism>
<keyword evidence="2" id="KW-1185">Reference proteome</keyword>
<accession>A0A0G3HG20</accession>
<dbReference type="Pfam" id="PF22234">
    <property type="entry name" value="Rv2466c-like"/>
    <property type="match status" value="1"/>
</dbReference>
<reference evidence="1 2" key="1">
    <citation type="journal article" date="2015" name="Genome Announc.">
        <title>Virulence Factor Genes Detected in the Complete Genome Sequence of Corynebacterium uterequi DSM 45634, Isolated from the Uterus of a Maiden Mare.</title>
        <authorList>
            <person name="Ruckert C."/>
            <person name="Kriete M."/>
            <person name="Jaenicke S."/>
            <person name="Winkler A."/>
            <person name="Tauch A."/>
        </authorList>
    </citation>
    <scope>NUCLEOTIDE SEQUENCE [LARGE SCALE GENOMIC DNA]</scope>
    <source>
        <strain evidence="1 2">DSM 45634</strain>
    </source>
</reference>
<evidence type="ECO:0000313" key="2">
    <source>
        <dbReference type="Proteomes" id="UP000035548"/>
    </source>
</evidence>
<dbReference type="InterPro" id="IPR036249">
    <property type="entry name" value="Thioredoxin-like_sf"/>
</dbReference>
<dbReference type="SUPFAM" id="SSF52833">
    <property type="entry name" value="Thioredoxin-like"/>
    <property type="match status" value="1"/>
</dbReference>
<dbReference type="Gene3D" id="3.40.30.10">
    <property type="entry name" value="Glutaredoxin"/>
    <property type="match status" value="1"/>
</dbReference>
<dbReference type="InterPro" id="IPR053977">
    <property type="entry name" value="Rv2466c-like"/>
</dbReference>
<reference evidence="2" key="2">
    <citation type="submission" date="2015-05" db="EMBL/GenBank/DDBJ databases">
        <title>Complete genome sequence of Corynebacterium uterequi DSM 45634, isolated from the uterus of a maiden mare.</title>
        <authorList>
            <person name="Ruckert C."/>
            <person name="Albersmeier A."/>
            <person name="Winkler A."/>
            <person name="Tauch A."/>
        </authorList>
    </citation>
    <scope>NUCLEOTIDE SEQUENCE [LARGE SCALE GENOMIC DNA]</scope>
    <source>
        <strain evidence="2">DSM 45634</strain>
    </source>
</reference>
<evidence type="ECO:0008006" key="3">
    <source>
        <dbReference type="Google" id="ProtNLM"/>
    </source>
</evidence>
<dbReference type="OrthoDB" id="4125991at2"/>
<dbReference type="AlphaFoldDB" id="A0A0G3HG20"/>
<proteinExistence type="predicted"/>
<name>A0A0G3HG20_9CORY</name>
<dbReference type="EMBL" id="CP011546">
    <property type="protein sequence ID" value="AKK11675.1"/>
    <property type="molecule type" value="Genomic_DNA"/>
</dbReference>
<dbReference type="KEGG" id="cut:CUTER_08460"/>
<protein>
    <recommendedName>
        <fullName evidence="3">2-hydroxychromene-2-carboxylate isomerase</fullName>
    </recommendedName>
</protein>
<gene>
    <name evidence="1" type="ORF">CUTER_08460</name>
</gene>
<evidence type="ECO:0000313" key="1">
    <source>
        <dbReference type="EMBL" id="AKK11675.1"/>
    </source>
</evidence>
<dbReference type="Proteomes" id="UP000035548">
    <property type="component" value="Chromosome"/>
</dbReference>
<dbReference type="RefSeq" id="WP_047260038.1">
    <property type="nucleotide sequence ID" value="NZ_CP011546.1"/>
</dbReference>
<sequence length="208" mass="22724">MATAVTFYFDVSCPFAWKTSRWIKEVATVRDLAIEWTPMSLSILNEGADIPAAYARKMEANWGPARVFAKVKQEAPEKVGELYTIMGELIHEQGNGGKEGFGAYDAIIAQALDAAGLDADYAAAAHNEDVDAQLRVYHQAGQDAVGSDSGTPIVQIGDNAFFGPVITRYPAGEDAGKLFDAYETLAAYPYFFELKRNRFEMPQLPAQA</sequence>